<dbReference type="Proteomes" id="UP000637578">
    <property type="component" value="Unassembled WGS sequence"/>
</dbReference>
<dbReference type="AlphaFoldDB" id="A0A8J3CBN7"/>
<gene>
    <name evidence="1" type="ORF">GCM10012275_13600</name>
</gene>
<name>A0A8J3CBN7_9PSEU</name>
<evidence type="ECO:0000313" key="2">
    <source>
        <dbReference type="Proteomes" id="UP000637578"/>
    </source>
</evidence>
<sequence>MGEERAGPGSFRALAVLRAKEGELTALRQLRSGRFRQQFHAVQPLLRMDPGRPVDGDHIDDLAGCAAAHALGGRPVMIDASDLDDPAATMRTFRDKMGMLPDSCRFIPVVRATDPRSYVDLLGALADECDCGAALRYVVEHTPPGDITAAITAAIAALRHEREAIDLIIDVGYLPNRRTARQRAEQVTALVSSHPCLQGYRTTSVVAGSVPKSLRHVGRLRQVRHEEELWRGVATGSTRKDLRFGDFGVVHPVPPKRSGGRFTHSTLRYAVNGFWLFFRQSIEDHLDEATACGEDGRTHTFRLISRELVADTEEYFGPTFSWGDHQLASSANGNGEKLGTTSTPVAFATSHHLAYLAERPLAA</sequence>
<proteinExistence type="predicted"/>
<reference evidence="1" key="2">
    <citation type="submission" date="2020-09" db="EMBL/GenBank/DDBJ databases">
        <authorList>
            <person name="Sun Q."/>
            <person name="Zhou Y."/>
        </authorList>
    </citation>
    <scope>NUCLEOTIDE SEQUENCE</scope>
    <source>
        <strain evidence="1">CGMCC 4.5737</strain>
    </source>
</reference>
<dbReference type="EMBL" id="BMMK01000004">
    <property type="protein sequence ID" value="GGM43868.1"/>
    <property type="molecule type" value="Genomic_DNA"/>
</dbReference>
<dbReference type="InterPro" id="IPR025683">
    <property type="entry name" value="Protein_beta"/>
</dbReference>
<organism evidence="1 2">
    <name type="scientific">Longimycelium tulufanense</name>
    <dbReference type="NCBI Taxonomy" id="907463"/>
    <lineage>
        <taxon>Bacteria</taxon>
        <taxon>Bacillati</taxon>
        <taxon>Actinomycetota</taxon>
        <taxon>Actinomycetes</taxon>
        <taxon>Pseudonocardiales</taxon>
        <taxon>Pseudonocardiaceae</taxon>
        <taxon>Longimycelium</taxon>
    </lineage>
</organism>
<reference evidence="1" key="1">
    <citation type="journal article" date="2014" name="Int. J. Syst. Evol. Microbiol.">
        <title>Complete genome sequence of Corynebacterium casei LMG S-19264T (=DSM 44701T), isolated from a smear-ripened cheese.</title>
        <authorList>
            <consortium name="US DOE Joint Genome Institute (JGI-PGF)"/>
            <person name="Walter F."/>
            <person name="Albersmeier A."/>
            <person name="Kalinowski J."/>
            <person name="Ruckert C."/>
        </authorList>
    </citation>
    <scope>NUCLEOTIDE SEQUENCE</scope>
    <source>
        <strain evidence="1">CGMCC 4.5737</strain>
    </source>
</reference>
<dbReference type="RefSeq" id="WP_189055030.1">
    <property type="nucleotide sequence ID" value="NZ_BMMK01000004.1"/>
</dbReference>
<evidence type="ECO:0000313" key="1">
    <source>
        <dbReference type="EMBL" id="GGM43868.1"/>
    </source>
</evidence>
<evidence type="ECO:0008006" key="3">
    <source>
        <dbReference type="Google" id="ProtNLM"/>
    </source>
</evidence>
<protein>
    <recommendedName>
        <fullName evidence="3">T4 beta protein</fullName>
    </recommendedName>
</protein>
<keyword evidence="2" id="KW-1185">Reference proteome</keyword>
<comment type="caution">
    <text evidence="1">The sequence shown here is derived from an EMBL/GenBank/DDBJ whole genome shotgun (WGS) entry which is preliminary data.</text>
</comment>
<accession>A0A8J3CBN7</accession>
<dbReference type="Pfam" id="PF14350">
    <property type="entry name" value="Beta_protein"/>
    <property type="match status" value="1"/>
</dbReference>